<feature type="chain" id="PRO_5040986633" evidence="2">
    <location>
        <begin position="19"/>
        <end position="152"/>
    </location>
</feature>
<proteinExistence type="predicted"/>
<accession>A0A9W8LL51</accession>
<sequence>MKYTLLLALLALFTMAAAYQFPTVNASVLAAHLHMFGLDAALPAAAKMHALLVVVAALMFFAASWLGPRLRAEMLIGRLDSHGSDLRQIGVVMYEQHTAIAQLREDIESLQKLLSVELSDMNSRDERIAACSKTIDTLVRQMDTVIMSIKQM</sequence>
<gene>
    <name evidence="3" type="ORF">H4R18_001721</name>
</gene>
<keyword evidence="1" id="KW-1133">Transmembrane helix</keyword>
<protein>
    <submittedName>
        <fullName evidence="3">Uncharacterized protein</fullName>
    </submittedName>
</protein>
<feature type="transmembrane region" description="Helical" evidence="1">
    <location>
        <begin position="50"/>
        <end position="68"/>
    </location>
</feature>
<dbReference type="Proteomes" id="UP001140217">
    <property type="component" value="Unassembled WGS sequence"/>
</dbReference>
<feature type="signal peptide" evidence="2">
    <location>
        <begin position="1"/>
        <end position="18"/>
    </location>
</feature>
<dbReference type="EMBL" id="JANBUL010000048">
    <property type="protein sequence ID" value="KAJ2783406.1"/>
    <property type="molecule type" value="Genomic_DNA"/>
</dbReference>
<dbReference type="AlphaFoldDB" id="A0A9W8LL51"/>
<name>A0A9W8LL51_9FUNG</name>
<organism evidence="3 4">
    <name type="scientific">Coemansia javaensis</name>
    <dbReference type="NCBI Taxonomy" id="2761396"/>
    <lineage>
        <taxon>Eukaryota</taxon>
        <taxon>Fungi</taxon>
        <taxon>Fungi incertae sedis</taxon>
        <taxon>Zoopagomycota</taxon>
        <taxon>Kickxellomycotina</taxon>
        <taxon>Kickxellomycetes</taxon>
        <taxon>Kickxellales</taxon>
        <taxon>Kickxellaceae</taxon>
        <taxon>Coemansia</taxon>
    </lineage>
</organism>
<comment type="caution">
    <text evidence="3">The sequence shown here is derived from an EMBL/GenBank/DDBJ whole genome shotgun (WGS) entry which is preliminary data.</text>
</comment>
<keyword evidence="1" id="KW-0812">Transmembrane</keyword>
<keyword evidence="1" id="KW-0472">Membrane</keyword>
<keyword evidence="2" id="KW-0732">Signal</keyword>
<evidence type="ECO:0000256" key="1">
    <source>
        <dbReference type="SAM" id="Phobius"/>
    </source>
</evidence>
<evidence type="ECO:0000313" key="3">
    <source>
        <dbReference type="EMBL" id="KAJ2783406.1"/>
    </source>
</evidence>
<evidence type="ECO:0000313" key="4">
    <source>
        <dbReference type="Proteomes" id="UP001140217"/>
    </source>
</evidence>
<evidence type="ECO:0000256" key="2">
    <source>
        <dbReference type="SAM" id="SignalP"/>
    </source>
</evidence>
<keyword evidence="4" id="KW-1185">Reference proteome</keyword>
<reference evidence="3" key="1">
    <citation type="submission" date="2022-07" db="EMBL/GenBank/DDBJ databases">
        <title>Phylogenomic reconstructions and comparative analyses of Kickxellomycotina fungi.</title>
        <authorList>
            <person name="Reynolds N.K."/>
            <person name="Stajich J.E."/>
            <person name="Barry K."/>
            <person name="Grigoriev I.V."/>
            <person name="Crous P."/>
            <person name="Smith M.E."/>
        </authorList>
    </citation>
    <scope>NUCLEOTIDE SEQUENCE</scope>
    <source>
        <strain evidence="3">NBRC 105414</strain>
    </source>
</reference>